<comment type="similarity">
    <text evidence="8">Belongs to the TRAF3IP1 family.</text>
</comment>
<dbReference type="GO" id="GO:0036064">
    <property type="term" value="C:ciliary basal body"/>
    <property type="evidence" value="ECO:0007669"/>
    <property type="project" value="TreeGrafter"/>
</dbReference>
<organism evidence="13 14">
    <name type="scientific">Popillia japonica</name>
    <name type="common">Japanese beetle</name>
    <dbReference type="NCBI Taxonomy" id="7064"/>
    <lineage>
        <taxon>Eukaryota</taxon>
        <taxon>Metazoa</taxon>
        <taxon>Ecdysozoa</taxon>
        <taxon>Arthropoda</taxon>
        <taxon>Hexapoda</taxon>
        <taxon>Insecta</taxon>
        <taxon>Pterygota</taxon>
        <taxon>Neoptera</taxon>
        <taxon>Endopterygota</taxon>
        <taxon>Coleoptera</taxon>
        <taxon>Polyphaga</taxon>
        <taxon>Scarabaeiformia</taxon>
        <taxon>Scarabaeidae</taxon>
        <taxon>Rutelinae</taxon>
        <taxon>Popillia</taxon>
    </lineage>
</organism>
<dbReference type="Pfam" id="PF17749">
    <property type="entry name" value="MIP-T3_C"/>
    <property type="match status" value="1"/>
</dbReference>
<dbReference type="GO" id="GO:0070507">
    <property type="term" value="P:regulation of microtubule cytoskeleton organization"/>
    <property type="evidence" value="ECO:0007669"/>
    <property type="project" value="TreeGrafter"/>
</dbReference>
<dbReference type="InterPro" id="IPR018799">
    <property type="entry name" value="TRAF3IP1"/>
</dbReference>
<dbReference type="Pfam" id="PF10243">
    <property type="entry name" value="MIP-T3"/>
    <property type="match status" value="1"/>
</dbReference>
<keyword evidence="4" id="KW-0970">Cilium biogenesis/degradation</keyword>
<keyword evidence="3" id="KW-0963">Cytoplasm</keyword>
<protein>
    <recommendedName>
        <fullName evidence="9">TRAF3-interacting protein 1</fullName>
    </recommendedName>
</protein>
<comment type="subcellular location">
    <subcellularLocation>
        <location evidence="2">Cytoplasm</location>
        <location evidence="2">Cytoskeleton</location>
        <location evidence="2">Cilium axoneme</location>
    </subcellularLocation>
    <subcellularLocation>
        <location evidence="1">Cytoplasm</location>
        <location evidence="1">Cytoskeleton</location>
        <location evidence="1">Cilium basal body</location>
    </subcellularLocation>
</comment>
<dbReference type="EMBL" id="JASPKY010000314">
    <property type="protein sequence ID" value="KAK9709211.1"/>
    <property type="molecule type" value="Genomic_DNA"/>
</dbReference>
<comment type="caution">
    <text evidence="13">The sequence shown here is derived from an EMBL/GenBank/DDBJ whole genome shotgun (WGS) entry which is preliminary data.</text>
</comment>
<evidence type="ECO:0000259" key="12">
    <source>
        <dbReference type="Pfam" id="PF17749"/>
    </source>
</evidence>
<gene>
    <name evidence="13" type="ORF">QE152_g26738</name>
</gene>
<feature type="compositionally biased region" description="Low complexity" evidence="10">
    <location>
        <begin position="209"/>
        <end position="231"/>
    </location>
</feature>
<evidence type="ECO:0000256" key="1">
    <source>
        <dbReference type="ARBA" id="ARBA00004120"/>
    </source>
</evidence>
<dbReference type="GO" id="GO:0048513">
    <property type="term" value="P:animal organ development"/>
    <property type="evidence" value="ECO:0007669"/>
    <property type="project" value="UniProtKB-ARBA"/>
</dbReference>
<evidence type="ECO:0000256" key="3">
    <source>
        <dbReference type="ARBA" id="ARBA00022490"/>
    </source>
</evidence>
<dbReference type="GO" id="GO:0042073">
    <property type="term" value="P:intraciliary transport"/>
    <property type="evidence" value="ECO:0007669"/>
    <property type="project" value="TreeGrafter"/>
</dbReference>
<keyword evidence="5" id="KW-0175">Coiled coil</keyword>
<proteinExistence type="inferred from homology"/>
<dbReference type="InterPro" id="IPR040468">
    <property type="entry name" value="TRAF3IP1_N"/>
</dbReference>
<evidence type="ECO:0000256" key="5">
    <source>
        <dbReference type="ARBA" id="ARBA00023054"/>
    </source>
</evidence>
<keyword evidence="7" id="KW-0966">Cell projection</keyword>
<feature type="compositionally biased region" description="Basic and acidic residues" evidence="10">
    <location>
        <begin position="282"/>
        <end position="294"/>
    </location>
</feature>
<evidence type="ECO:0000313" key="14">
    <source>
        <dbReference type="Proteomes" id="UP001458880"/>
    </source>
</evidence>
<evidence type="ECO:0000256" key="9">
    <source>
        <dbReference type="ARBA" id="ARBA00070492"/>
    </source>
</evidence>
<dbReference type="FunFam" id="1.10.418.50:FF:000001">
    <property type="entry name" value="TRAF3-interacting protein 1 isoform X1"/>
    <property type="match status" value="1"/>
</dbReference>
<feature type="compositionally biased region" description="Low complexity" evidence="10">
    <location>
        <begin position="366"/>
        <end position="387"/>
    </location>
</feature>
<feature type="region of interest" description="Disordered" evidence="10">
    <location>
        <begin position="140"/>
        <end position="344"/>
    </location>
</feature>
<sequence>MSEDIKLEIIEKTQKVLGKHISKPVLSEKLLRKPPFRFLHDIVTSVIKDTGFLKGMYTESELISDNVKERDLKITFLTKLIDAIKILTEIDLKVKPTKVIAGLEPSETNKLLQAIGYALDKKIDSSEYIKKISIKSKVPDKSKKNSKTVVQEDDQKDSHRYKRRESEVTKPEKTKKKGNGSSRDNNSVEKLSKTKKEKNKKENKKDALSSNSTINDNKTKKSNTNYTNETTVQKGIDSKDMENLSKVDATNEQCSKKEINDQETFSNTATSTDESSIVTSRNTEEKQKIEEEPLLKQNPQTTDVVLQEKEVNLKGNVRQEVQKPKMERPKSARPQSGDLKKSGTAKMMNTGETAVNQKVNTPVLARPMSSLRPPSVRPSSARPGAPRLRPDSSFPLSEILPLGKINVIIENYNTKDVDEEETVVIHSTELEVEPIQKLLEIPEDKGHLVEQILEQIHDEDVAVHVKSKNEIDWEIKGFHNKDTINREISQVRSQIQSLTKVANPLGKLMNYLHEDVESMLSELNMWINMKRDVTNEIAKQKKNNEDSSKPLMLHLQELDDNINKQEAEIVVIRSNILKNDLRIKDLLTK</sequence>
<dbReference type="PANTHER" id="PTHR31363:SF0">
    <property type="entry name" value="TRAF3-INTERACTING PROTEIN 1"/>
    <property type="match status" value="1"/>
</dbReference>
<keyword evidence="14" id="KW-1185">Reference proteome</keyword>
<evidence type="ECO:0000256" key="4">
    <source>
        <dbReference type="ARBA" id="ARBA00022794"/>
    </source>
</evidence>
<dbReference type="GO" id="GO:0008017">
    <property type="term" value="F:microtubule binding"/>
    <property type="evidence" value="ECO:0007669"/>
    <property type="project" value="InterPro"/>
</dbReference>
<dbReference type="GO" id="GO:0048731">
    <property type="term" value="P:system development"/>
    <property type="evidence" value="ECO:0007669"/>
    <property type="project" value="UniProtKB-ARBA"/>
</dbReference>
<feature type="domain" description="TRAF3-interacting protein 1 C-terminal" evidence="12">
    <location>
        <begin position="443"/>
        <end position="588"/>
    </location>
</feature>
<feature type="domain" description="TRAF3-interacting protein 1 N-terminal" evidence="11">
    <location>
        <begin position="9"/>
        <end position="116"/>
    </location>
</feature>
<keyword evidence="6" id="KW-0206">Cytoskeleton</keyword>
<dbReference type="Gene3D" id="1.10.418.50">
    <property type="entry name" value="Microtubule-binding protein MIP-T3"/>
    <property type="match status" value="1"/>
</dbReference>
<feature type="compositionally biased region" description="Basic and acidic residues" evidence="10">
    <location>
        <begin position="186"/>
        <end position="207"/>
    </location>
</feature>
<name>A0AAW1JVW3_POPJA</name>
<evidence type="ECO:0000256" key="10">
    <source>
        <dbReference type="SAM" id="MobiDB-lite"/>
    </source>
</evidence>
<dbReference type="InterPro" id="IPR042576">
    <property type="entry name" value="TRAF3IP1_N_sf"/>
</dbReference>
<evidence type="ECO:0000256" key="6">
    <source>
        <dbReference type="ARBA" id="ARBA00023212"/>
    </source>
</evidence>
<reference evidence="13 14" key="1">
    <citation type="journal article" date="2024" name="BMC Genomics">
        <title>De novo assembly and annotation of Popillia japonica's genome with initial clues to its potential as an invasive pest.</title>
        <authorList>
            <person name="Cucini C."/>
            <person name="Boschi S."/>
            <person name="Funari R."/>
            <person name="Cardaioli E."/>
            <person name="Iannotti N."/>
            <person name="Marturano G."/>
            <person name="Paoli F."/>
            <person name="Bruttini M."/>
            <person name="Carapelli A."/>
            <person name="Frati F."/>
            <person name="Nardi F."/>
        </authorList>
    </citation>
    <scope>NUCLEOTIDE SEQUENCE [LARGE SCALE GENOMIC DNA]</scope>
    <source>
        <strain evidence="13">DMR45628</strain>
    </source>
</reference>
<evidence type="ECO:0000313" key="13">
    <source>
        <dbReference type="EMBL" id="KAK9709211.1"/>
    </source>
</evidence>
<feature type="region of interest" description="Disordered" evidence="10">
    <location>
        <begin position="366"/>
        <end position="392"/>
    </location>
</feature>
<evidence type="ECO:0000259" key="11">
    <source>
        <dbReference type="Pfam" id="PF10243"/>
    </source>
</evidence>
<feature type="compositionally biased region" description="Basic and acidic residues" evidence="10">
    <location>
        <begin position="236"/>
        <end position="245"/>
    </location>
</feature>
<dbReference type="AlphaFoldDB" id="A0AAW1JVW3"/>
<dbReference type="PANTHER" id="PTHR31363">
    <property type="entry name" value="TRAF3-INTERACTING PROTEIN 1"/>
    <property type="match status" value="1"/>
</dbReference>
<evidence type="ECO:0000256" key="8">
    <source>
        <dbReference type="ARBA" id="ARBA00043971"/>
    </source>
</evidence>
<dbReference type="GO" id="GO:0005930">
    <property type="term" value="C:axoneme"/>
    <property type="evidence" value="ECO:0007669"/>
    <property type="project" value="UniProtKB-SubCell"/>
</dbReference>
<dbReference type="InterPro" id="IPR041476">
    <property type="entry name" value="TRAF3IP1_C"/>
</dbReference>
<accession>A0AAW1JVW3</accession>
<dbReference type="GO" id="GO:0030992">
    <property type="term" value="C:intraciliary transport particle B"/>
    <property type="evidence" value="ECO:0007669"/>
    <property type="project" value="TreeGrafter"/>
</dbReference>
<feature type="compositionally biased region" description="Polar residues" evidence="10">
    <location>
        <begin position="262"/>
        <end position="281"/>
    </location>
</feature>
<feature type="compositionally biased region" description="Basic and acidic residues" evidence="10">
    <location>
        <begin position="320"/>
        <end position="330"/>
    </location>
</feature>
<evidence type="ECO:0000256" key="7">
    <source>
        <dbReference type="ARBA" id="ARBA00023273"/>
    </source>
</evidence>
<dbReference type="Proteomes" id="UP001458880">
    <property type="component" value="Unassembled WGS sequence"/>
</dbReference>
<evidence type="ECO:0000256" key="2">
    <source>
        <dbReference type="ARBA" id="ARBA00004430"/>
    </source>
</evidence>
<dbReference type="GO" id="GO:0060271">
    <property type="term" value="P:cilium assembly"/>
    <property type="evidence" value="ECO:0007669"/>
    <property type="project" value="TreeGrafter"/>
</dbReference>